<dbReference type="PANTHER" id="PTHR43880">
    <property type="entry name" value="ALCOHOL DEHYDROGENASE"/>
    <property type="match status" value="1"/>
</dbReference>
<evidence type="ECO:0000313" key="9">
    <source>
        <dbReference type="Proteomes" id="UP001597542"/>
    </source>
</evidence>
<dbReference type="InterPro" id="IPR013154">
    <property type="entry name" value="ADH-like_N"/>
</dbReference>
<dbReference type="SUPFAM" id="SSF50129">
    <property type="entry name" value="GroES-like"/>
    <property type="match status" value="2"/>
</dbReference>
<keyword evidence="2 6" id="KW-0479">Metal-binding</keyword>
<dbReference type="SUPFAM" id="SSF51735">
    <property type="entry name" value="NAD(P)-binding Rossmann-fold domains"/>
    <property type="match status" value="1"/>
</dbReference>
<feature type="domain" description="Enoyl reductase (ER)" evidence="7">
    <location>
        <begin position="12"/>
        <end position="368"/>
    </location>
</feature>
<sequence>MKTKAAVVYEVGKPIEVVELDLEGPGEGEVLIRYTHAGLCHSDVHIAHGDLEARLPMVLGHEGAGIIEDVGPGVTRVKPGDHVVCSFIPNCGVCRWCSTGQQAICDMGATILEGYLPGERFPFSGPGPVKQYGAMCMLGTFSQYSTIHQNSVVKVDDDLPLDKAVLVGCGVPTGWGSAVNAANVRPGETVIVSGVGGIGINAVQGARYAGAKNVIALDPLENKREKAMELGATHAVATPEEAAELAQSFTNGNGADKTIVTAGIVTEEIVTGAFNATGKGGTIVLTGLNKLSVNNVNLPGSILTLFKKTVKGSLFGDCNPTVDIPKILGLYQSGDLKLDEIITRTYTLEEVNQGYDDLLEGRNVRGVLVHDAP</sequence>
<dbReference type="InterPro" id="IPR002328">
    <property type="entry name" value="ADH_Zn_CS"/>
</dbReference>
<accession>A0ABW5I356</accession>
<gene>
    <name evidence="8" type="ORF">ACFSUT_25335</name>
</gene>
<dbReference type="Pfam" id="PF08240">
    <property type="entry name" value="ADH_N"/>
    <property type="match status" value="1"/>
</dbReference>
<keyword evidence="3 6" id="KW-0862">Zinc</keyword>
<evidence type="ECO:0000256" key="2">
    <source>
        <dbReference type="ARBA" id="ARBA00022723"/>
    </source>
</evidence>
<dbReference type="Gene3D" id="3.90.180.10">
    <property type="entry name" value="Medium-chain alcohol dehydrogenases, catalytic domain"/>
    <property type="match status" value="1"/>
</dbReference>
<dbReference type="PANTHER" id="PTHR43880:SF12">
    <property type="entry name" value="ALCOHOL DEHYDROGENASE CLASS-3"/>
    <property type="match status" value="1"/>
</dbReference>
<keyword evidence="5" id="KW-0520">NAD</keyword>
<evidence type="ECO:0000256" key="6">
    <source>
        <dbReference type="RuleBase" id="RU361277"/>
    </source>
</evidence>
<dbReference type="Proteomes" id="UP001597542">
    <property type="component" value="Unassembled WGS sequence"/>
</dbReference>
<protein>
    <submittedName>
        <fullName evidence="8">NDMA-dependent alcohol dehydrogenase</fullName>
        <ecNumber evidence="8">1.1.99.36</ecNumber>
    </submittedName>
</protein>
<evidence type="ECO:0000313" key="8">
    <source>
        <dbReference type="EMBL" id="MFD2483627.1"/>
    </source>
</evidence>
<evidence type="ECO:0000256" key="5">
    <source>
        <dbReference type="ARBA" id="ARBA00023027"/>
    </source>
</evidence>
<evidence type="ECO:0000256" key="3">
    <source>
        <dbReference type="ARBA" id="ARBA00022833"/>
    </source>
</evidence>
<reference evidence="9" key="1">
    <citation type="journal article" date="2019" name="Int. J. Syst. Evol. Microbiol.">
        <title>The Global Catalogue of Microorganisms (GCM) 10K type strain sequencing project: providing services to taxonomists for standard genome sequencing and annotation.</title>
        <authorList>
            <consortium name="The Broad Institute Genomics Platform"/>
            <consortium name="The Broad Institute Genome Sequencing Center for Infectious Disease"/>
            <person name="Wu L."/>
            <person name="Ma J."/>
        </authorList>
    </citation>
    <scope>NUCLEOTIDE SEQUENCE [LARGE SCALE GENOMIC DNA]</scope>
    <source>
        <strain evidence="9">CGMCC 4.7638</strain>
    </source>
</reference>
<dbReference type="InterPro" id="IPR036291">
    <property type="entry name" value="NAD(P)-bd_dom_sf"/>
</dbReference>
<dbReference type="InterPro" id="IPR013149">
    <property type="entry name" value="ADH-like_C"/>
</dbReference>
<comment type="caution">
    <text evidence="8">The sequence shown here is derived from an EMBL/GenBank/DDBJ whole genome shotgun (WGS) entry which is preliminary data.</text>
</comment>
<dbReference type="EC" id="1.1.99.36" evidence="8"/>
<dbReference type="SMART" id="SM00829">
    <property type="entry name" value="PKS_ER"/>
    <property type="match status" value="1"/>
</dbReference>
<dbReference type="InterPro" id="IPR020843">
    <property type="entry name" value="ER"/>
</dbReference>
<organism evidence="8 9">
    <name type="scientific">Amycolatopsis albidoflavus</name>
    <dbReference type="NCBI Taxonomy" id="102226"/>
    <lineage>
        <taxon>Bacteria</taxon>
        <taxon>Bacillati</taxon>
        <taxon>Actinomycetota</taxon>
        <taxon>Actinomycetes</taxon>
        <taxon>Pseudonocardiales</taxon>
        <taxon>Pseudonocardiaceae</taxon>
        <taxon>Amycolatopsis</taxon>
    </lineage>
</organism>
<keyword evidence="9" id="KW-1185">Reference proteome</keyword>
<dbReference type="InterPro" id="IPR011032">
    <property type="entry name" value="GroES-like_sf"/>
</dbReference>
<dbReference type="GO" id="GO:0016491">
    <property type="term" value="F:oxidoreductase activity"/>
    <property type="evidence" value="ECO:0007669"/>
    <property type="project" value="UniProtKB-KW"/>
</dbReference>
<comment type="cofactor">
    <cofactor evidence="6">
        <name>Zn(2+)</name>
        <dbReference type="ChEBI" id="CHEBI:29105"/>
    </cofactor>
</comment>
<dbReference type="CDD" id="cd08279">
    <property type="entry name" value="Zn_ADH_class_III"/>
    <property type="match status" value="1"/>
</dbReference>
<dbReference type="Gene3D" id="3.40.50.720">
    <property type="entry name" value="NAD(P)-binding Rossmann-like Domain"/>
    <property type="match status" value="1"/>
</dbReference>
<dbReference type="PROSITE" id="PS00059">
    <property type="entry name" value="ADH_ZINC"/>
    <property type="match status" value="1"/>
</dbReference>
<dbReference type="InterPro" id="IPR023921">
    <property type="entry name" value="ADH_Zn_actinomycetes"/>
</dbReference>
<evidence type="ECO:0000256" key="1">
    <source>
        <dbReference type="ARBA" id="ARBA00008072"/>
    </source>
</evidence>
<name>A0ABW5I356_9PSEU</name>
<keyword evidence="4 8" id="KW-0560">Oxidoreductase</keyword>
<evidence type="ECO:0000259" key="7">
    <source>
        <dbReference type="SMART" id="SM00829"/>
    </source>
</evidence>
<dbReference type="NCBIfam" id="TIGR03989">
    <property type="entry name" value="Rxyl_3153"/>
    <property type="match status" value="1"/>
</dbReference>
<dbReference type="RefSeq" id="WP_037810481.1">
    <property type="nucleotide sequence ID" value="NZ_BAAAHV010000009.1"/>
</dbReference>
<comment type="similarity">
    <text evidence="1 6">Belongs to the zinc-containing alcohol dehydrogenase family.</text>
</comment>
<dbReference type="EMBL" id="JBHUKQ010000013">
    <property type="protein sequence ID" value="MFD2483627.1"/>
    <property type="molecule type" value="Genomic_DNA"/>
</dbReference>
<evidence type="ECO:0000256" key="4">
    <source>
        <dbReference type="ARBA" id="ARBA00023002"/>
    </source>
</evidence>
<proteinExistence type="inferred from homology"/>
<dbReference type="Pfam" id="PF00107">
    <property type="entry name" value="ADH_zinc_N"/>
    <property type="match status" value="1"/>
</dbReference>